<dbReference type="SUPFAM" id="SSF53187">
    <property type="entry name" value="Zn-dependent exopeptidases"/>
    <property type="match status" value="1"/>
</dbReference>
<keyword evidence="2" id="KW-1133">Transmembrane helix</keyword>
<dbReference type="PANTHER" id="PTHR30404">
    <property type="entry name" value="N-ACETYLMURAMOYL-L-ALANINE AMIDASE"/>
    <property type="match status" value="1"/>
</dbReference>
<sequence>MKLFFIDAKKLRYRFYIVSFSIVLIISTILVTANTIKTAEPVTTDPTVDRFIIAVDAGHGGYDPGVTLEELDEKDVNLAIALKLKEVLFLNGFEVVLTRDEDEDFLQTSGPKKQKDMAARKQIIEESGAHYLISIHANSIPGPKWTGAQVFYQSNREQSEQLGTLIQNQLKNDTQTTREAKPTDFYLTREIEIIGVVVEAGFLSNPGERAMLQDEKYQYTIAWSIAKGLIQFLEQNPSRPPLN</sequence>
<proteinExistence type="predicted"/>
<name>A0A7G9W7T9_ALKCA</name>
<dbReference type="Gene3D" id="3.40.630.40">
    <property type="entry name" value="Zn-dependent exopeptidases"/>
    <property type="match status" value="1"/>
</dbReference>
<dbReference type="Proteomes" id="UP000516160">
    <property type="component" value="Chromosome"/>
</dbReference>
<organism evidence="4 5">
    <name type="scientific">Alkalicella caledoniensis</name>
    <dbReference type="NCBI Taxonomy" id="2731377"/>
    <lineage>
        <taxon>Bacteria</taxon>
        <taxon>Bacillati</taxon>
        <taxon>Bacillota</taxon>
        <taxon>Clostridia</taxon>
        <taxon>Eubacteriales</taxon>
        <taxon>Proteinivoracaceae</taxon>
        <taxon>Alkalicella</taxon>
    </lineage>
</organism>
<dbReference type="SMART" id="SM00646">
    <property type="entry name" value="Ami_3"/>
    <property type="match status" value="1"/>
</dbReference>
<dbReference type="CDD" id="cd02696">
    <property type="entry name" value="MurNAc-LAA"/>
    <property type="match status" value="1"/>
</dbReference>
<keyword evidence="2" id="KW-0472">Membrane</keyword>
<evidence type="ECO:0000313" key="4">
    <source>
        <dbReference type="EMBL" id="QNO14751.1"/>
    </source>
</evidence>
<dbReference type="KEGG" id="acae:HYG86_08105"/>
<evidence type="ECO:0000259" key="3">
    <source>
        <dbReference type="SMART" id="SM00646"/>
    </source>
</evidence>
<evidence type="ECO:0000313" key="5">
    <source>
        <dbReference type="Proteomes" id="UP000516160"/>
    </source>
</evidence>
<keyword evidence="1" id="KW-0378">Hydrolase</keyword>
<accession>A0A7G9W7T9</accession>
<keyword evidence="5" id="KW-1185">Reference proteome</keyword>
<dbReference type="Pfam" id="PF01520">
    <property type="entry name" value="Amidase_3"/>
    <property type="match status" value="1"/>
</dbReference>
<dbReference type="InterPro" id="IPR002508">
    <property type="entry name" value="MurNAc-LAA_cat"/>
</dbReference>
<feature type="domain" description="MurNAc-LAA" evidence="3">
    <location>
        <begin position="121"/>
        <end position="230"/>
    </location>
</feature>
<feature type="transmembrane region" description="Helical" evidence="2">
    <location>
        <begin position="12"/>
        <end position="33"/>
    </location>
</feature>
<evidence type="ECO:0000256" key="1">
    <source>
        <dbReference type="ARBA" id="ARBA00022801"/>
    </source>
</evidence>
<dbReference type="EMBL" id="CP058559">
    <property type="protein sequence ID" value="QNO14751.1"/>
    <property type="molecule type" value="Genomic_DNA"/>
</dbReference>
<gene>
    <name evidence="4" type="ORF">HYG86_08105</name>
</gene>
<dbReference type="PANTHER" id="PTHR30404:SF0">
    <property type="entry name" value="N-ACETYLMURAMOYL-L-ALANINE AMIDASE AMIC"/>
    <property type="match status" value="1"/>
</dbReference>
<protein>
    <submittedName>
        <fullName evidence="4">N-acetylmuramoyl-L-alanine amidase</fullName>
    </submittedName>
</protein>
<dbReference type="AlphaFoldDB" id="A0A7G9W7T9"/>
<evidence type="ECO:0000256" key="2">
    <source>
        <dbReference type="SAM" id="Phobius"/>
    </source>
</evidence>
<dbReference type="GO" id="GO:0008745">
    <property type="term" value="F:N-acetylmuramoyl-L-alanine amidase activity"/>
    <property type="evidence" value="ECO:0007669"/>
    <property type="project" value="InterPro"/>
</dbReference>
<dbReference type="RefSeq" id="WP_213168705.1">
    <property type="nucleotide sequence ID" value="NZ_CP058559.1"/>
</dbReference>
<dbReference type="GO" id="GO:0009253">
    <property type="term" value="P:peptidoglycan catabolic process"/>
    <property type="evidence" value="ECO:0007669"/>
    <property type="project" value="InterPro"/>
</dbReference>
<reference evidence="4 5" key="1">
    <citation type="submission" date="2020-07" db="EMBL/GenBank/DDBJ databases">
        <title>Alkalicella. sp. LB2 genome.</title>
        <authorList>
            <person name="Postec A."/>
            <person name="Quemeneur M."/>
        </authorList>
    </citation>
    <scope>NUCLEOTIDE SEQUENCE [LARGE SCALE GENOMIC DNA]</scope>
    <source>
        <strain evidence="4 5">LB2</strain>
    </source>
</reference>
<keyword evidence="2" id="KW-0812">Transmembrane</keyword>
<dbReference type="InterPro" id="IPR050695">
    <property type="entry name" value="N-acetylmuramoyl_amidase_3"/>
</dbReference>
<dbReference type="GO" id="GO:0030288">
    <property type="term" value="C:outer membrane-bounded periplasmic space"/>
    <property type="evidence" value="ECO:0007669"/>
    <property type="project" value="TreeGrafter"/>
</dbReference>